<reference evidence="2" key="2">
    <citation type="submission" date="2020-11" db="EMBL/GenBank/DDBJ databases">
        <authorList>
            <person name="McCartney M.A."/>
            <person name="Auch B."/>
            <person name="Kono T."/>
            <person name="Mallez S."/>
            <person name="Becker A."/>
            <person name="Gohl D.M."/>
            <person name="Silverstein K.A.T."/>
            <person name="Koren S."/>
            <person name="Bechman K.B."/>
            <person name="Herman A."/>
            <person name="Abrahante J.E."/>
            <person name="Garbe J."/>
        </authorList>
    </citation>
    <scope>NUCLEOTIDE SEQUENCE</scope>
    <source>
        <strain evidence="2">Duluth1</strain>
        <tissue evidence="2">Whole animal</tissue>
    </source>
</reference>
<reference evidence="2" key="1">
    <citation type="journal article" date="2019" name="bioRxiv">
        <title>The Genome of the Zebra Mussel, Dreissena polymorpha: A Resource for Invasive Species Research.</title>
        <authorList>
            <person name="McCartney M.A."/>
            <person name="Auch B."/>
            <person name="Kono T."/>
            <person name="Mallez S."/>
            <person name="Zhang Y."/>
            <person name="Obille A."/>
            <person name="Becker A."/>
            <person name="Abrahante J.E."/>
            <person name="Garbe J."/>
            <person name="Badalamenti J.P."/>
            <person name="Herman A."/>
            <person name="Mangelson H."/>
            <person name="Liachko I."/>
            <person name="Sullivan S."/>
            <person name="Sone E.D."/>
            <person name="Koren S."/>
            <person name="Silverstein K.A.T."/>
            <person name="Beckman K.B."/>
            <person name="Gohl D.M."/>
        </authorList>
    </citation>
    <scope>NUCLEOTIDE SEQUENCE</scope>
    <source>
        <strain evidence="2">Duluth1</strain>
        <tissue evidence="2">Whole animal</tissue>
    </source>
</reference>
<feature type="chain" id="PRO_5038713204" evidence="1">
    <location>
        <begin position="20"/>
        <end position="214"/>
    </location>
</feature>
<accession>A0A9D4RIV2</accession>
<dbReference type="EMBL" id="JAIWYP010000002">
    <property type="protein sequence ID" value="KAH3869894.1"/>
    <property type="molecule type" value="Genomic_DNA"/>
</dbReference>
<protein>
    <submittedName>
        <fullName evidence="2">Uncharacterized protein</fullName>
    </submittedName>
</protein>
<name>A0A9D4RIV2_DREPO</name>
<evidence type="ECO:0000313" key="3">
    <source>
        <dbReference type="Proteomes" id="UP000828390"/>
    </source>
</evidence>
<gene>
    <name evidence="2" type="ORF">DPMN_033068</name>
</gene>
<keyword evidence="1" id="KW-0732">Signal</keyword>
<proteinExistence type="predicted"/>
<comment type="caution">
    <text evidence="2">The sequence shown here is derived from an EMBL/GenBank/DDBJ whole genome shotgun (WGS) entry which is preliminary data.</text>
</comment>
<keyword evidence="3" id="KW-1185">Reference proteome</keyword>
<organism evidence="2 3">
    <name type="scientific">Dreissena polymorpha</name>
    <name type="common">Zebra mussel</name>
    <name type="synonym">Mytilus polymorpha</name>
    <dbReference type="NCBI Taxonomy" id="45954"/>
    <lineage>
        <taxon>Eukaryota</taxon>
        <taxon>Metazoa</taxon>
        <taxon>Spiralia</taxon>
        <taxon>Lophotrochozoa</taxon>
        <taxon>Mollusca</taxon>
        <taxon>Bivalvia</taxon>
        <taxon>Autobranchia</taxon>
        <taxon>Heteroconchia</taxon>
        <taxon>Euheterodonta</taxon>
        <taxon>Imparidentia</taxon>
        <taxon>Neoheterodontei</taxon>
        <taxon>Myida</taxon>
        <taxon>Dreissenoidea</taxon>
        <taxon>Dreissenidae</taxon>
        <taxon>Dreissena</taxon>
    </lineage>
</organism>
<feature type="signal peptide" evidence="1">
    <location>
        <begin position="1"/>
        <end position="19"/>
    </location>
</feature>
<evidence type="ECO:0000313" key="2">
    <source>
        <dbReference type="EMBL" id="KAH3869894.1"/>
    </source>
</evidence>
<evidence type="ECO:0000256" key="1">
    <source>
        <dbReference type="SAM" id="SignalP"/>
    </source>
</evidence>
<dbReference type="AlphaFoldDB" id="A0A9D4RIV2"/>
<dbReference type="Proteomes" id="UP000828390">
    <property type="component" value="Unassembled WGS sequence"/>
</dbReference>
<sequence length="214" mass="23846">MHTHIRLILCTTLVFHAFGQVVKKWYEFENVIGGAGSARTPWRSAASGKSSLRMFKGDQIQLSLCADVERTLSIYGLIYSNDGESDAIDVSVIDSTGVFFPYETEVTEETSGGWGMFRNSFISSVPFPATPLLLTPHTNTKTMLTVNEADCNGSEFDALDVTLSADVANETLWCDAKLIYVATRTPCAVRKFRNGKIIRIFENSIEWSVFEYQN</sequence>